<evidence type="ECO:0000313" key="3">
    <source>
        <dbReference type="Proteomes" id="UP000261210"/>
    </source>
</evidence>
<dbReference type="EMBL" id="QSQU01000027">
    <property type="protein sequence ID" value="RGK59539.1"/>
    <property type="molecule type" value="Genomic_DNA"/>
</dbReference>
<dbReference type="PROSITE" id="PS51257">
    <property type="entry name" value="PROKAR_LIPOPROTEIN"/>
    <property type="match status" value="1"/>
</dbReference>
<accession>A0A3E4N9V4</accession>
<dbReference type="AlphaFoldDB" id="A0A3E4N9V4"/>
<organism evidence="2 3">
    <name type="scientific">Bacteroides xylanisolvens</name>
    <dbReference type="NCBI Taxonomy" id="371601"/>
    <lineage>
        <taxon>Bacteria</taxon>
        <taxon>Pseudomonadati</taxon>
        <taxon>Bacteroidota</taxon>
        <taxon>Bacteroidia</taxon>
        <taxon>Bacteroidales</taxon>
        <taxon>Bacteroidaceae</taxon>
        <taxon>Bacteroides</taxon>
    </lineage>
</organism>
<reference evidence="2 3" key="1">
    <citation type="submission" date="2018-08" db="EMBL/GenBank/DDBJ databases">
        <title>A genome reference for cultivated species of the human gut microbiota.</title>
        <authorList>
            <person name="Zou Y."/>
            <person name="Xue W."/>
            <person name="Luo G."/>
        </authorList>
    </citation>
    <scope>NUCLEOTIDE SEQUENCE [LARGE SCALE GENOMIC DNA]</scope>
    <source>
        <strain evidence="2 3">TF10-34</strain>
    </source>
</reference>
<keyword evidence="4" id="KW-1185">Reference proteome</keyword>
<dbReference type="Proteomes" id="UP000261210">
    <property type="component" value="Unassembled WGS sequence"/>
</dbReference>
<evidence type="ECO:0008006" key="5">
    <source>
        <dbReference type="Google" id="ProtNLM"/>
    </source>
</evidence>
<evidence type="ECO:0000313" key="4">
    <source>
        <dbReference type="Proteomes" id="UP000435059"/>
    </source>
</evidence>
<protein>
    <recommendedName>
        <fullName evidence="5">Lipoprotein</fullName>
    </recommendedName>
</protein>
<name>A0A3E4N9V4_9BACE</name>
<proteinExistence type="predicted"/>
<dbReference type="EMBL" id="WDES01000022">
    <property type="protein sequence ID" value="KAB6087006.1"/>
    <property type="molecule type" value="Genomic_DNA"/>
</dbReference>
<gene>
    <name evidence="2" type="ORF">DXD03_17230</name>
    <name evidence="1" type="ORF">GA574_13830</name>
</gene>
<comment type="caution">
    <text evidence="2">The sequence shown here is derived from an EMBL/GenBank/DDBJ whole genome shotgun (WGS) entry which is preliminary data.</text>
</comment>
<evidence type="ECO:0000313" key="1">
    <source>
        <dbReference type="EMBL" id="KAB6087006.1"/>
    </source>
</evidence>
<sequence length="249" mass="28540">MRIYIFLFITSLLISSYGCSEEQPYEVEKKSVSIWEGVTSHIIIETDLTEHNYKLESENQEIATATLDVMGVCIATYKSGSTMIRLIDTDNNKIVCEIYVYVIYFNSSEIINWGIPLEGHPGSPGIIIKAIDLRIPPEIEIELREKEKPFIGATYTFNQETKKFTMKTDSGIFKEGTYEWNITSLTLMYDDKTEKFGFKFATGMSHGYILQSDKTSEYQQRYPDAGITEVKVNYVWKDNEIIQLGGLTF</sequence>
<dbReference type="Proteomes" id="UP000435059">
    <property type="component" value="Unassembled WGS sequence"/>
</dbReference>
<evidence type="ECO:0000313" key="2">
    <source>
        <dbReference type="EMBL" id="RGK59539.1"/>
    </source>
</evidence>
<dbReference type="RefSeq" id="WP_117684399.1">
    <property type="nucleotide sequence ID" value="NZ_CAKOCS010000011.1"/>
</dbReference>
<reference evidence="1 4" key="2">
    <citation type="journal article" date="2019" name="Nat. Med.">
        <title>A library of human gut bacterial isolates paired with longitudinal multiomics data enables mechanistic microbiome research.</title>
        <authorList>
            <person name="Poyet M."/>
            <person name="Groussin M."/>
            <person name="Gibbons S.M."/>
            <person name="Avila-Pacheco J."/>
            <person name="Jiang X."/>
            <person name="Kearney S.M."/>
            <person name="Perrotta A.R."/>
            <person name="Berdy B."/>
            <person name="Zhao S."/>
            <person name="Lieberman T.D."/>
            <person name="Swanson P.K."/>
            <person name="Smith M."/>
            <person name="Roesemann S."/>
            <person name="Alexander J.E."/>
            <person name="Rich S.A."/>
            <person name="Livny J."/>
            <person name="Vlamakis H."/>
            <person name="Clish C."/>
            <person name="Bullock K."/>
            <person name="Deik A."/>
            <person name="Scott J."/>
            <person name="Pierce K.A."/>
            <person name="Xavier R.J."/>
            <person name="Alm E.J."/>
        </authorList>
    </citation>
    <scope>NUCLEOTIDE SEQUENCE [LARGE SCALE GENOMIC DNA]</scope>
    <source>
        <strain evidence="1 4">BIOML-A74</strain>
    </source>
</reference>